<dbReference type="InParanoid" id="A0A2P5F218"/>
<comment type="caution">
    <text evidence="1">The sequence shown here is derived from an EMBL/GenBank/DDBJ whole genome shotgun (WGS) entry which is preliminary data.</text>
</comment>
<organism evidence="1 2">
    <name type="scientific">Trema orientale</name>
    <name type="common">Charcoal tree</name>
    <name type="synonym">Celtis orientalis</name>
    <dbReference type="NCBI Taxonomy" id="63057"/>
    <lineage>
        <taxon>Eukaryota</taxon>
        <taxon>Viridiplantae</taxon>
        <taxon>Streptophyta</taxon>
        <taxon>Embryophyta</taxon>
        <taxon>Tracheophyta</taxon>
        <taxon>Spermatophyta</taxon>
        <taxon>Magnoliopsida</taxon>
        <taxon>eudicotyledons</taxon>
        <taxon>Gunneridae</taxon>
        <taxon>Pentapetalae</taxon>
        <taxon>rosids</taxon>
        <taxon>fabids</taxon>
        <taxon>Rosales</taxon>
        <taxon>Cannabaceae</taxon>
        <taxon>Trema</taxon>
    </lineage>
</organism>
<gene>
    <name evidence="1" type="ORF">TorRG33x02_124340</name>
</gene>
<proteinExistence type="predicted"/>
<evidence type="ECO:0000313" key="2">
    <source>
        <dbReference type="Proteomes" id="UP000237000"/>
    </source>
</evidence>
<reference evidence="2" key="1">
    <citation type="submission" date="2016-06" db="EMBL/GenBank/DDBJ databases">
        <title>Parallel loss of symbiosis genes in relatives of nitrogen-fixing non-legume Parasponia.</title>
        <authorList>
            <person name="Van Velzen R."/>
            <person name="Holmer R."/>
            <person name="Bu F."/>
            <person name="Rutten L."/>
            <person name="Van Zeijl A."/>
            <person name="Liu W."/>
            <person name="Santuari L."/>
            <person name="Cao Q."/>
            <person name="Sharma T."/>
            <person name="Shen D."/>
            <person name="Roswanjaya Y."/>
            <person name="Wardhani T."/>
            <person name="Kalhor M.S."/>
            <person name="Jansen J."/>
            <person name="Van den Hoogen J."/>
            <person name="Gungor B."/>
            <person name="Hartog M."/>
            <person name="Hontelez J."/>
            <person name="Verver J."/>
            <person name="Yang W.-C."/>
            <person name="Schijlen E."/>
            <person name="Repin R."/>
            <person name="Schilthuizen M."/>
            <person name="Schranz E."/>
            <person name="Heidstra R."/>
            <person name="Miyata K."/>
            <person name="Fedorova E."/>
            <person name="Kohlen W."/>
            <person name="Bisseling T."/>
            <person name="Smit S."/>
            <person name="Geurts R."/>
        </authorList>
    </citation>
    <scope>NUCLEOTIDE SEQUENCE [LARGE SCALE GENOMIC DNA]</scope>
    <source>
        <strain evidence="2">cv. RG33-2</strain>
    </source>
</reference>
<evidence type="ECO:0000313" key="1">
    <source>
        <dbReference type="EMBL" id="PON91836.1"/>
    </source>
</evidence>
<dbReference type="EMBL" id="JXTC01000071">
    <property type="protein sequence ID" value="PON91836.1"/>
    <property type="molecule type" value="Genomic_DNA"/>
</dbReference>
<sequence>METTVSVERGSVVTVVVVSNVLLADVTDVAGSEYAVVFTKQSFLNTLLRIDISLSFVYYFHGEPPVQFPNSTLYSNYAGMHQEKPNWWIKRNAWFSWNHLKKTELSTNSREMNIPELLLDPG</sequence>
<dbReference type="Proteomes" id="UP000237000">
    <property type="component" value="Unassembled WGS sequence"/>
</dbReference>
<dbReference type="AlphaFoldDB" id="A0A2P5F218"/>
<accession>A0A2P5F218</accession>
<protein>
    <submittedName>
        <fullName evidence="1">Uncharacterized protein</fullName>
    </submittedName>
</protein>
<name>A0A2P5F218_TREOI</name>
<keyword evidence="2" id="KW-1185">Reference proteome</keyword>